<sequence length="617" mass="66191">MKLVLDPPVLDWQAGGPVAPDYGDVYFSKEDGLAETRAVFLQGCGLPERWRGQPVFTVGELGFGTGLNALALWDLWRREGPASGWLHFVTIEKHPLSSEDARRALSAWPELAALCERLADKWPPALKGAHRIRFDDDRFAITVFHDEAEAALANLEARVDAWFLDGFAPVKNQAMWSDAVFREMARLSAPGAVAATFTVAGGVRRGLQAAGFRVEKKPGHGRKRERLEAVFEGAAPQTPDRFPRTQAVEGPVAIIGGGIAGASLAHALRVRGREAVIFAEGGLASGASGAPAGMLTPRLEFADRPHVRATLAAFEYARALYDGLDGFHPEGVMRMAKDEADILRLEHLAGAMGEGYDFRAHWPGLWMARSGRFEPSRLVHALAGDTPVIDDRAAVFEPSNAGWGLRREDGRVLMLAAQVVHCGGARQARLLSRHQVAMEDDPGRLMVFDANGPVPAHPVTWGGYAAAAPGGILVGATHERYSDARTNEDAEAELRAGAREFVPNVHAALGKVNTVWGEARAATNDRLPVAGALPGPFYGQVWGEAARGGAVPDAAADGMERRMAVLSGLGARGFAHAPLLAEALASDLCGEPSPLERAGRETLHPARFAWRALKKGR</sequence>
<evidence type="ECO:0000313" key="13">
    <source>
        <dbReference type="EMBL" id="MFC2925695.1"/>
    </source>
</evidence>
<organism evidence="13 14">
    <name type="scientific">Hyphobacterium vulgare</name>
    <dbReference type="NCBI Taxonomy" id="1736751"/>
    <lineage>
        <taxon>Bacteria</taxon>
        <taxon>Pseudomonadati</taxon>
        <taxon>Pseudomonadota</taxon>
        <taxon>Alphaproteobacteria</taxon>
        <taxon>Maricaulales</taxon>
        <taxon>Maricaulaceae</taxon>
        <taxon>Hyphobacterium</taxon>
    </lineage>
</organism>
<evidence type="ECO:0000256" key="1">
    <source>
        <dbReference type="ARBA" id="ARBA00022490"/>
    </source>
</evidence>
<keyword evidence="8 10" id="KW-0560">Oxidoreductase</keyword>
<reference evidence="14" key="1">
    <citation type="journal article" date="2019" name="Int. J. Syst. Evol. Microbiol.">
        <title>The Global Catalogue of Microorganisms (GCM) 10K type strain sequencing project: providing services to taxonomists for standard genome sequencing and annotation.</title>
        <authorList>
            <consortium name="The Broad Institute Genomics Platform"/>
            <consortium name="The Broad Institute Genome Sequencing Center for Infectious Disease"/>
            <person name="Wu L."/>
            <person name="Ma J."/>
        </authorList>
    </citation>
    <scope>NUCLEOTIDE SEQUENCE [LARGE SCALE GENOMIC DNA]</scope>
    <source>
        <strain evidence="14">KCTC 52487</strain>
    </source>
</reference>
<dbReference type="SUPFAM" id="SSF51905">
    <property type="entry name" value="FAD/NAD(P)-binding domain"/>
    <property type="match status" value="1"/>
</dbReference>
<comment type="similarity">
    <text evidence="10">In the C-terminal section; belongs to the DAO family.</text>
</comment>
<keyword evidence="4 10" id="KW-0808">Transferase</keyword>
<keyword evidence="2 10" id="KW-0489">Methyltransferase</keyword>
<proteinExistence type="inferred from homology"/>
<evidence type="ECO:0000256" key="9">
    <source>
        <dbReference type="ARBA" id="ARBA00023268"/>
    </source>
</evidence>
<keyword evidence="5 10" id="KW-0949">S-adenosyl-L-methionine</keyword>
<comment type="function">
    <text evidence="10">Catalyzes the last two steps in the biosynthesis of 5-methylaminomethyl-2-thiouridine (mnm(5)s(2)U) at the wobble position (U34) in tRNA. Catalyzes the FAD-dependent demodification of cmnm(5)s(2)U34 to nm(5)s(2)U34, followed by the transfer of a methyl group from S-adenosyl-L-methionine to nm(5)s(2)U34, to form mnm(5)s(2)U34.</text>
</comment>
<evidence type="ECO:0000256" key="2">
    <source>
        <dbReference type="ARBA" id="ARBA00022603"/>
    </source>
</evidence>
<dbReference type="Gene3D" id="3.30.9.10">
    <property type="entry name" value="D-Amino Acid Oxidase, subunit A, domain 2"/>
    <property type="match status" value="1"/>
</dbReference>
<feature type="domain" description="MnmC-like methyltransferase" evidence="12">
    <location>
        <begin position="109"/>
        <end position="230"/>
    </location>
</feature>
<dbReference type="NCBIfam" id="TIGR03197">
    <property type="entry name" value="MnmC_Cterm"/>
    <property type="match status" value="1"/>
</dbReference>
<keyword evidence="14" id="KW-1185">Reference proteome</keyword>
<feature type="domain" description="FAD dependent oxidoreductase" evidence="11">
    <location>
        <begin position="252"/>
        <end position="585"/>
    </location>
</feature>
<dbReference type="HAMAP" id="MF_01102">
    <property type="entry name" value="MnmC"/>
    <property type="match status" value="1"/>
</dbReference>
<evidence type="ECO:0000259" key="11">
    <source>
        <dbReference type="Pfam" id="PF01266"/>
    </source>
</evidence>
<dbReference type="InterPro" id="IPR029063">
    <property type="entry name" value="SAM-dependent_MTases_sf"/>
</dbReference>
<accession>A0ABV6ZWA0</accession>
<dbReference type="EC" id="1.5.-.-" evidence="10"/>
<protein>
    <recommendedName>
        <fullName evidence="10">tRNA 5-methylaminomethyl-2-thiouridine biosynthesis bifunctional protein MnmC</fullName>
        <shortName evidence="10">tRNA mnm(5)s(2)U biosynthesis bifunctional protein</shortName>
    </recommendedName>
    <domain>
        <recommendedName>
            <fullName evidence="10">tRNA (mnm(5)s(2)U34)-methyltransferase</fullName>
            <ecNumber evidence="10">2.1.1.61</ecNumber>
        </recommendedName>
    </domain>
    <domain>
        <recommendedName>
            <fullName evidence="10">FAD-dependent cmnm(5)s(2)U34 oxidoreductase</fullName>
            <ecNumber evidence="10">1.5.-.-</ecNumber>
        </recommendedName>
    </domain>
</protein>
<evidence type="ECO:0000256" key="10">
    <source>
        <dbReference type="HAMAP-Rule" id="MF_01102"/>
    </source>
</evidence>
<dbReference type="InterPro" id="IPR006076">
    <property type="entry name" value="FAD-dep_OxRdtase"/>
</dbReference>
<evidence type="ECO:0000256" key="4">
    <source>
        <dbReference type="ARBA" id="ARBA00022679"/>
    </source>
</evidence>
<comment type="caution">
    <text evidence="13">The sequence shown here is derived from an EMBL/GenBank/DDBJ whole genome shotgun (WGS) entry which is preliminary data.</text>
</comment>
<evidence type="ECO:0000256" key="3">
    <source>
        <dbReference type="ARBA" id="ARBA00022630"/>
    </source>
</evidence>
<dbReference type="Pfam" id="PF01266">
    <property type="entry name" value="DAO"/>
    <property type="match status" value="1"/>
</dbReference>
<dbReference type="Proteomes" id="UP001595379">
    <property type="component" value="Unassembled WGS sequence"/>
</dbReference>
<dbReference type="InterPro" id="IPR008471">
    <property type="entry name" value="MnmC-like_methylTransf"/>
</dbReference>
<keyword evidence="9 10" id="KW-0511">Multifunctional enzyme</keyword>
<dbReference type="InterPro" id="IPR023032">
    <property type="entry name" value="tRNA_MAMT_biosynth_bifunc_MnmC"/>
</dbReference>
<keyword evidence="6 10" id="KW-0819">tRNA processing</keyword>
<dbReference type="InterPro" id="IPR036188">
    <property type="entry name" value="FAD/NAD-bd_sf"/>
</dbReference>
<dbReference type="NCBIfam" id="NF033855">
    <property type="entry name" value="tRNA_MNMC2"/>
    <property type="match status" value="1"/>
</dbReference>
<dbReference type="Gene3D" id="3.50.50.60">
    <property type="entry name" value="FAD/NAD(P)-binding domain"/>
    <property type="match status" value="1"/>
</dbReference>
<feature type="region of interest" description="FAD-dependent cmnm(5)s(2)U34 oxidoreductase" evidence="10">
    <location>
        <begin position="255"/>
        <end position="617"/>
    </location>
</feature>
<evidence type="ECO:0000256" key="7">
    <source>
        <dbReference type="ARBA" id="ARBA00022827"/>
    </source>
</evidence>
<evidence type="ECO:0000313" key="14">
    <source>
        <dbReference type="Proteomes" id="UP001595379"/>
    </source>
</evidence>
<dbReference type="EC" id="2.1.1.61" evidence="10"/>
<dbReference type="SUPFAM" id="SSF53335">
    <property type="entry name" value="S-adenosyl-L-methionine-dependent methyltransferases"/>
    <property type="match status" value="1"/>
</dbReference>
<gene>
    <name evidence="13" type="primary">mnmD</name>
    <name evidence="10" type="synonym">mnmC</name>
    <name evidence="13" type="ORF">ACFOOR_06220</name>
</gene>
<name>A0ABV6ZWA0_9PROT</name>
<evidence type="ECO:0000256" key="8">
    <source>
        <dbReference type="ARBA" id="ARBA00023002"/>
    </source>
</evidence>
<dbReference type="InterPro" id="IPR017610">
    <property type="entry name" value="tRNA_S-uridine_synth_MnmC_C"/>
</dbReference>
<evidence type="ECO:0000256" key="5">
    <source>
        <dbReference type="ARBA" id="ARBA00022691"/>
    </source>
</evidence>
<dbReference type="PANTHER" id="PTHR13847:SF283">
    <property type="entry name" value="TRNA 5-METHYLAMINOMETHYL-2-THIOURIDINE BIOSYNTHESIS BIFUNCTIONAL PROTEIN MNMC"/>
    <property type="match status" value="1"/>
</dbReference>
<comment type="cofactor">
    <cofactor evidence="10">
        <name>FAD</name>
        <dbReference type="ChEBI" id="CHEBI:57692"/>
    </cofactor>
</comment>
<keyword evidence="3 10" id="KW-0285">Flavoprotein</keyword>
<comment type="catalytic activity">
    <reaction evidence="10">
        <text>5-aminomethyl-2-thiouridine(34) in tRNA + S-adenosyl-L-methionine = 5-methylaminomethyl-2-thiouridine(34) in tRNA + S-adenosyl-L-homocysteine + H(+)</text>
        <dbReference type="Rhea" id="RHEA:19569"/>
        <dbReference type="Rhea" id="RHEA-COMP:10195"/>
        <dbReference type="Rhea" id="RHEA-COMP:10197"/>
        <dbReference type="ChEBI" id="CHEBI:15378"/>
        <dbReference type="ChEBI" id="CHEBI:57856"/>
        <dbReference type="ChEBI" id="CHEBI:59789"/>
        <dbReference type="ChEBI" id="CHEBI:74454"/>
        <dbReference type="ChEBI" id="CHEBI:74455"/>
        <dbReference type="EC" id="2.1.1.61"/>
    </reaction>
</comment>
<feature type="region of interest" description="tRNA (mnm(5)s(2)U34)-methyltransferase" evidence="10">
    <location>
        <begin position="1"/>
        <end position="232"/>
    </location>
</feature>
<keyword evidence="7 10" id="KW-0274">FAD</keyword>
<comment type="subcellular location">
    <subcellularLocation>
        <location evidence="10">Cytoplasm</location>
    </subcellularLocation>
</comment>
<keyword evidence="1 10" id="KW-0963">Cytoplasm</keyword>
<dbReference type="PANTHER" id="PTHR13847">
    <property type="entry name" value="SARCOSINE DEHYDROGENASE-RELATED"/>
    <property type="match status" value="1"/>
</dbReference>
<dbReference type="Gene3D" id="3.40.50.150">
    <property type="entry name" value="Vaccinia Virus protein VP39"/>
    <property type="match status" value="1"/>
</dbReference>
<dbReference type="InterPro" id="IPR047785">
    <property type="entry name" value="tRNA_MNMC2"/>
</dbReference>
<comment type="similarity">
    <text evidence="10">In the N-terminal section; belongs to the methyltransferase superfamily. tRNA (mnm(5)s(2)U34)-methyltransferase family.</text>
</comment>
<evidence type="ECO:0000259" key="12">
    <source>
        <dbReference type="Pfam" id="PF05430"/>
    </source>
</evidence>
<dbReference type="Pfam" id="PF05430">
    <property type="entry name" value="Methyltransf_30"/>
    <property type="match status" value="1"/>
</dbReference>
<dbReference type="EMBL" id="JBHRSV010000007">
    <property type="protein sequence ID" value="MFC2925695.1"/>
    <property type="molecule type" value="Genomic_DNA"/>
</dbReference>
<evidence type="ECO:0000256" key="6">
    <source>
        <dbReference type="ARBA" id="ARBA00022694"/>
    </source>
</evidence>